<proteinExistence type="predicted"/>
<sequence length="324" mass="35264">MAPKRPFTVDPVLTAISVGYRNPSITYIADEVLPRQTVGGEIFKWTEYPLADAFAIPDGRVGRKGRVQQLEFTGEEKESAVEDYGFDAPIVHSDVEAAANARARGLSAIDPESHAVEMLTDVLQNIREVRVAGLVHNLNTYAADKRVTLSGTSQWSDYANSDPITALKTGQESTLVYRPNTWVMGRPVWSKLSSHPIIVNAIKGGTQTSGLVSREQFIELFSGEGLQRLLIGDAWVNTAKPGQAPSLSRCWGKHLAMLHLNPGASVERGGITFGATAEYGSRISGRIEDPDVGLQGGYRVRTGERVKELVIAKDVGYFVQNAVQ</sequence>
<evidence type="ECO:0000313" key="2">
    <source>
        <dbReference type="Proteomes" id="UP000244224"/>
    </source>
</evidence>
<dbReference type="Gene3D" id="3.90.1690.10">
    <property type="entry name" value="phage-related protein like domain"/>
    <property type="match status" value="1"/>
</dbReference>
<dbReference type="InterPro" id="IPR053738">
    <property type="entry name" value="Lambda_capsid_assembly"/>
</dbReference>
<name>A0A2T6A050_9RHOB</name>
<dbReference type="AlphaFoldDB" id="A0A2T6A050"/>
<evidence type="ECO:0008006" key="3">
    <source>
        <dbReference type="Google" id="ProtNLM"/>
    </source>
</evidence>
<organism evidence="1 2">
    <name type="scientific">Gemmobacter caeni</name>
    <dbReference type="NCBI Taxonomy" id="589035"/>
    <lineage>
        <taxon>Bacteria</taxon>
        <taxon>Pseudomonadati</taxon>
        <taxon>Pseudomonadota</taxon>
        <taxon>Alphaproteobacteria</taxon>
        <taxon>Rhodobacterales</taxon>
        <taxon>Paracoccaceae</taxon>
        <taxon>Gemmobacter</taxon>
    </lineage>
</organism>
<dbReference type="RefSeq" id="WP_108131038.1">
    <property type="nucleotide sequence ID" value="NZ_QBKP01000053.1"/>
</dbReference>
<evidence type="ECO:0000313" key="1">
    <source>
        <dbReference type="EMBL" id="PTX37158.1"/>
    </source>
</evidence>
<accession>A0A2T6A050</accession>
<keyword evidence="2" id="KW-1185">Reference proteome</keyword>
<gene>
    <name evidence="1" type="ORF">C8N34_1533</name>
</gene>
<comment type="caution">
    <text evidence="1">The sequence shown here is derived from an EMBL/GenBank/DDBJ whole genome shotgun (WGS) entry which is preliminary data.</text>
</comment>
<dbReference type="Proteomes" id="UP000244224">
    <property type="component" value="Unassembled WGS sequence"/>
</dbReference>
<dbReference type="EMBL" id="QBKP01000053">
    <property type="protein sequence ID" value="PTX37158.1"/>
    <property type="molecule type" value="Genomic_DNA"/>
</dbReference>
<protein>
    <recommendedName>
        <fullName evidence="3">Capsid protein</fullName>
    </recommendedName>
</protein>
<reference evidence="1 2" key="1">
    <citation type="submission" date="2018-04" db="EMBL/GenBank/DDBJ databases">
        <title>Genomic Encyclopedia of Archaeal and Bacterial Type Strains, Phase II (KMG-II): from individual species to whole genera.</title>
        <authorList>
            <person name="Goeker M."/>
        </authorList>
    </citation>
    <scope>NUCLEOTIDE SEQUENCE [LARGE SCALE GENOMIC DNA]</scope>
    <source>
        <strain evidence="1 2">DSM 21823</strain>
    </source>
</reference>